<evidence type="ECO:0008006" key="4">
    <source>
        <dbReference type="Google" id="ProtNLM"/>
    </source>
</evidence>
<dbReference type="RefSeq" id="WP_249763466.1">
    <property type="nucleotide sequence ID" value="NZ_CP097320.1"/>
</dbReference>
<keyword evidence="1" id="KW-0812">Transmembrane</keyword>
<feature type="transmembrane region" description="Helical" evidence="1">
    <location>
        <begin position="6"/>
        <end position="37"/>
    </location>
</feature>
<name>A0ABY4QQM0_9MYCO</name>
<evidence type="ECO:0000256" key="1">
    <source>
        <dbReference type="SAM" id="Phobius"/>
    </source>
</evidence>
<gene>
    <name evidence="2" type="ORF">M5I08_00830</name>
</gene>
<dbReference type="Proteomes" id="UP001056610">
    <property type="component" value="Chromosome"/>
</dbReference>
<dbReference type="EMBL" id="CP097320">
    <property type="protein sequence ID" value="UQX13377.1"/>
    <property type="molecule type" value="Genomic_DNA"/>
</dbReference>
<keyword evidence="1" id="KW-0472">Membrane</keyword>
<reference evidence="2" key="1">
    <citation type="submission" date="2022-05" db="EMBL/GenBank/DDBJ databases">
        <title>A methanotrophic Mycobacterium dominates a cave microbial ecosystem.</title>
        <authorList>
            <person name="Van Spanning R.J.M."/>
            <person name="Guan Q."/>
            <person name="Melkonian C."/>
            <person name="Gallant J."/>
            <person name="Polerecky L."/>
            <person name="Flot J.-F."/>
            <person name="Brandt B.W."/>
            <person name="Braster M."/>
            <person name="Iturbe Espinoza P."/>
            <person name="Aerts J."/>
            <person name="Meima-Franke M."/>
            <person name="Piersma S.R."/>
            <person name="Bunduc C."/>
            <person name="Ummels R."/>
            <person name="Pain A."/>
            <person name="Fleming E.J."/>
            <person name="van der Wel N."/>
            <person name="Gherman V.D."/>
            <person name="Sarbu S.M."/>
            <person name="Bodelier P.L.E."/>
            <person name="Bitter W."/>
        </authorList>
    </citation>
    <scope>NUCLEOTIDE SEQUENCE</scope>
    <source>
        <strain evidence="2">Sulfur Cave</strain>
    </source>
</reference>
<proteinExistence type="predicted"/>
<keyword evidence="1" id="KW-1133">Transmembrane helix</keyword>
<sequence length="81" mass="8485">MVILGIVLLVVGYVLPLPVLITVGWILVVVGAVLWILGAVAGRWPADDTGSDVQRTSLGCSRPAHRIGTAAPHRAGHTLKL</sequence>
<accession>A0ABY4QQM0</accession>
<evidence type="ECO:0000313" key="3">
    <source>
        <dbReference type="Proteomes" id="UP001056610"/>
    </source>
</evidence>
<protein>
    <recommendedName>
        <fullName evidence="4">DUF4175 domain-containing protein</fullName>
    </recommendedName>
</protein>
<organism evidence="2 3">
    <name type="scientific">Candidatus Mycobacterium methanotrophicum</name>
    <dbReference type="NCBI Taxonomy" id="2943498"/>
    <lineage>
        <taxon>Bacteria</taxon>
        <taxon>Bacillati</taxon>
        <taxon>Actinomycetota</taxon>
        <taxon>Actinomycetes</taxon>
        <taxon>Mycobacteriales</taxon>
        <taxon>Mycobacteriaceae</taxon>
        <taxon>Mycobacterium</taxon>
    </lineage>
</organism>
<evidence type="ECO:0000313" key="2">
    <source>
        <dbReference type="EMBL" id="UQX13377.1"/>
    </source>
</evidence>
<keyword evidence="3" id="KW-1185">Reference proteome</keyword>